<organism evidence="1 2">
    <name type="scientific">Alligator mississippiensis</name>
    <name type="common">American alligator</name>
    <dbReference type="NCBI Taxonomy" id="8496"/>
    <lineage>
        <taxon>Eukaryota</taxon>
        <taxon>Metazoa</taxon>
        <taxon>Chordata</taxon>
        <taxon>Craniata</taxon>
        <taxon>Vertebrata</taxon>
        <taxon>Euteleostomi</taxon>
        <taxon>Archelosauria</taxon>
        <taxon>Archosauria</taxon>
        <taxon>Crocodylia</taxon>
        <taxon>Alligatoridae</taxon>
        <taxon>Alligatorinae</taxon>
        <taxon>Alligator</taxon>
    </lineage>
</organism>
<evidence type="ECO:0000313" key="1">
    <source>
        <dbReference type="EMBL" id="KYO31393.1"/>
    </source>
</evidence>
<reference evidence="1 2" key="1">
    <citation type="journal article" date="2012" name="Genome Biol.">
        <title>Sequencing three crocodilian genomes to illuminate the evolution of archosaurs and amniotes.</title>
        <authorList>
            <person name="St John J.A."/>
            <person name="Braun E.L."/>
            <person name="Isberg S.R."/>
            <person name="Miles L.G."/>
            <person name="Chong A.Y."/>
            <person name="Gongora J."/>
            <person name="Dalzell P."/>
            <person name="Moran C."/>
            <person name="Bed'hom B."/>
            <person name="Abzhanov A."/>
            <person name="Burgess S.C."/>
            <person name="Cooksey A.M."/>
            <person name="Castoe T.A."/>
            <person name="Crawford N.G."/>
            <person name="Densmore L.D."/>
            <person name="Drew J.C."/>
            <person name="Edwards S.V."/>
            <person name="Faircloth B.C."/>
            <person name="Fujita M.K."/>
            <person name="Greenwold M.J."/>
            <person name="Hoffmann F.G."/>
            <person name="Howard J.M."/>
            <person name="Iguchi T."/>
            <person name="Janes D.E."/>
            <person name="Khan S.Y."/>
            <person name="Kohno S."/>
            <person name="de Koning A.J."/>
            <person name="Lance S.L."/>
            <person name="McCarthy F.M."/>
            <person name="McCormack J.E."/>
            <person name="Merchant M.E."/>
            <person name="Peterson D.G."/>
            <person name="Pollock D.D."/>
            <person name="Pourmand N."/>
            <person name="Raney B.J."/>
            <person name="Roessler K.A."/>
            <person name="Sanford J.R."/>
            <person name="Sawyer R.H."/>
            <person name="Schmidt C.J."/>
            <person name="Triplett E.W."/>
            <person name="Tuberville T.D."/>
            <person name="Venegas-Anaya M."/>
            <person name="Howard J.T."/>
            <person name="Jarvis E.D."/>
            <person name="Guillette L.J.Jr."/>
            <person name="Glenn T.C."/>
            <person name="Green R.E."/>
            <person name="Ray D.A."/>
        </authorList>
    </citation>
    <scope>NUCLEOTIDE SEQUENCE [LARGE SCALE GENOMIC DNA]</scope>
    <source>
        <strain evidence="1">KSC_2009_1</strain>
    </source>
</reference>
<evidence type="ECO:0000313" key="2">
    <source>
        <dbReference type="Proteomes" id="UP000050525"/>
    </source>
</evidence>
<dbReference type="AlphaFoldDB" id="A0A151N3J2"/>
<sequence length="119" mass="13484">MRHSKQAAMEIPPRPLHISSRVLHSLQLHCKCTEQVLQHREAKRRCIMQFTCFKNIKGYFGRGQSSYNPMVQQQTKGWRGVPVPVTVLKSSLHNLQAYVAPMCLQASLPNATLLGFPIS</sequence>
<accession>A0A151N3J2</accession>
<comment type="caution">
    <text evidence="1">The sequence shown here is derived from an EMBL/GenBank/DDBJ whole genome shotgun (WGS) entry which is preliminary data.</text>
</comment>
<name>A0A151N3J2_ALLMI</name>
<keyword evidence="2" id="KW-1185">Reference proteome</keyword>
<dbReference type="EMBL" id="AKHW03004073">
    <property type="protein sequence ID" value="KYO31393.1"/>
    <property type="molecule type" value="Genomic_DNA"/>
</dbReference>
<dbReference type="Proteomes" id="UP000050525">
    <property type="component" value="Unassembled WGS sequence"/>
</dbReference>
<protein>
    <submittedName>
        <fullName evidence="1">Uncharacterized protein</fullName>
    </submittedName>
</protein>
<gene>
    <name evidence="1" type="ORF">Y1Q_0005995</name>
</gene>
<proteinExistence type="predicted"/>